<keyword evidence="1" id="KW-0479">Metal-binding</keyword>
<evidence type="ECO:0000256" key="1">
    <source>
        <dbReference type="PROSITE-ProRule" id="PRU00546"/>
    </source>
</evidence>
<sequence>MRRSGGAYSRKTGQILRQEIYDCVFCKGTGERPPGSKCPVCKGKGKVHTKPPAIACAFCKGRGEDKPRMALTCSVCRGKGVVSVQEPIKTCPTCGGRGRSIGSALYCMTCKGKGVVTVKTGKEGDRVTVRRPGGTEWDALEIIHENGRAGRVEVGKGTRVSSSYAEYVLKSLLNKQLIEKESRDIFVLSQAGKVIFEKIEAKKPKKPKVEEKKVEEKKIKEKLEKINIENLEEYKIS</sequence>
<accession>A0A523RXH7</accession>
<protein>
    <recommendedName>
        <fullName evidence="2">CR-type domain-containing protein</fullName>
    </recommendedName>
</protein>
<proteinExistence type="predicted"/>
<gene>
    <name evidence="3" type="ORF">E3J84_03985</name>
</gene>
<dbReference type="GO" id="GO:0008270">
    <property type="term" value="F:zinc ion binding"/>
    <property type="evidence" value="ECO:0007669"/>
    <property type="project" value="UniProtKB-KW"/>
</dbReference>
<evidence type="ECO:0000259" key="2">
    <source>
        <dbReference type="PROSITE" id="PS51188"/>
    </source>
</evidence>
<dbReference type="PANTHER" id="PTHR15852">
    <property type="entry name" value="PLASTID TRANSCRIPTIONALLY ACTIVE PROTEIN"/>
    <property type="match status" value="1"/>
</dbReference>
<feature type="domain" description="CR-type" evidence="2">
    <location>
        <begin position="43"/>
        <end position="119"/>
    </location>
</feature>
<dbReference type="SUPFAM" id="SSF46785">
    <property type="entry name" value="Winged helix' DNA-binding domain"/>
    <property type="match status" value="1"/>
</dbReference>
<dbReference type="EMBL" id="SOKJ01000224">
    <property type="protein sequence ID" value="TET10478.1"/>
    <property type="molecule type" value="Genomic_DNA"/>
</dbReference>
<dbReference type="Pfam" id="PF00684">
    <property type="entry name" value="DnaJ_CXXCXGXG"/>
    <property type="match status" value="1"/>
</dbReference>
<feature type="zinc finger region" description="CR-type" evidence="1">
    <location>
        <begin position="43"/>
        <end position="119"/>
    </location>
</feature>
<dbReference type="Proteomes" id="UP000316360">
    <property type="component" value="Unassembled WGS sequence"/>
</dbReference>
<reference evidence="3 4" key="1">
    <citation type="submission" date="2019-03" db="EMBL/GenBank/DDBJ databases">
        <title>Metabolic potential of uncultured bacteria and archaea associated with petroleum seepage in deep-sea sediments.</title>
        <authorList>
            <person name="Dong X."/>
            <person name="Hubert C."/>
        </authorList>
    </citation>
    <scope>NUCLEOTIDE SEQUENCE [LARGE SCALE GENOMIC DNA]</scope>
    <source>
        <strain evidence="3">E44_bin7</strain>
    </source>
</reference>
<comment type="caution">
    <text evidence="3">The sequence shown here is derived from an EMBL/GenBank/DDBJ whole genome shotgun (WGS) entry which is preliminary data.</text>
</comment>
<evidence type="ECO:0000313" key="4">
    <source>
        <dbReference type="Proteomes" id="UP000316360"/>
    </source>
</evidence>
<dbReference type="PANTHER" id="PTHR15852:SF54">
    <property type="entry name" value="PROTEIN SSUH2 HOMOLOG"/>
    <property type="match status" value="1"/>
</dbReference>
<evidence type="ECO:0000313" key="3">
    <source>
        <dbReference type="EMBL" id="TET10478.1"/>
    </source>
</evidence>
<dbReference type="InterPro" id="IPR036390">
    <property type="entry name" value="WH_DNA-bd_sf"/>
</dbReference>
<organism evidence="3 4">
    <name type="scientific">Aerophobetes bacterium</name>
    <dbReference type="NCBI Taxonomy" id="2030807"/>
    <lineage>
        <taxon>Bacteria</taxon>
        <taxon>Candidatus Aerophobota</taxon>
    </lineage>
</organism>
<dbReference type="SUPFAM" id="SSF57938">
    <property type="entry name" value="DnaJ/Hsp40 cysteine-rich domain"/>
    <property type="match status" value="1"/>
</dbReference>
<dbReference type="InterPro" id="IPR001305">
    <property type="entry name" value="HSP_DnaJ_Cys-rich_dom"/>
</dbReference>
<dbReference type="PROSITE" id="PS51188">
    <property type="entry name" value="ZF_CR"/>
    <property type="match status" value="1"/>
</dbReference>
<keyword evidence="1" id="KW-0862">Zinc</keyword>
<name>A0A523RXH7_UNCAE</name>
<dbReference type="InterPro" id="IPR036410">
    <property type="entry name" value="HSP_DnaJ_Cys-rich_dom_sf"/>
</dbReference>
<dbReference type="GO" id="GO:0031072">
    <property type="term" value="F:heat shock protein binding"/>
    <property type="evidence" value="ECO:0007669"/>
    <property type="project" value="InterPro"/>
</dbReference>
<keyword evidence="1" id="KW-0863">Zinc-finger</keyword>
<dbReference type="AlphaFoldDB" id="A0A523RXH7"/>
<dbReference type="Gene3D" id="6.20.20.10">
    <property type="match status" value="3"/>
</dbReference>
<dbReference type="CDD" id="cd10719">
    <property type="entry name" value="DnaJ_zf"/>
    <property type="match status" value="1"/>
</dbReference>
<dbReference type="GO" id="GO:0051082">
    <property type="term" value="F:unfolded protein binding"/>
    <property type="evidence" value="ECO:0007669"/>
    <property type="project" value="InterPro"/>
</dbReference>